<dbReference type="GO" id="GO:0006357">
    <property type="term" value="P:regulation of transcription by RNA polymerase II"/>
    <property type="evidence" value="ECO:0007669"/>
    <property type="project" value="InterPro"/>
</dbReference>
<dbReference type="GO" id="GO:0030154">
    <property type="term" value="P:cell differentiation"/>
    <property type="evidence" value="ECO:0007669"/>
    <property type="project" value="TreeGrafter"/>
</dbReference>
<evidence type="ECO:0000313" key="3">
    <source>
        <dbReference type="Proteomes" id="UP000187209"/>
    </source>
</evidence>
<keyword evidence="3" id="KW-1185">Reference proteome</keyword>
<proteinExistence type="predicted"/>
<dbReference type="CDD" id="cd20548">
    <property type="entry name" value="CYCLIN_RB-like"/>
    <property type="match status" value="1"/>
</dbReference>
<dbReference type="PANTHER" id="PTHR13742">
    <property type="entry name" value="RETINOBLASTOMA-ASSOCIATED PROTEIN RB -RELATED"/>
    <property type="match status" value="1"/>
</dbReference>
<dbReference type="AlphaFoldDB" id="A0A1R2AWT2"/>
<dbReference type="Gene3D" id="1.10.472.10">
    <property type="entry name" value="Cyclin-like"/>
    <property type="match status" value="2"/>
</dbReference>
<dbReference type="PANTHER" id="PTHR13742:SF17">
    <property type="entry name" value="RE32990P-RELATED"/>
    <property type="match status" value="1"/>
</dbReference>
<dbReference type="Proteomes" id="UP000187209">
    <property type="component" value="Unassembled WGS sequence"/>
</dbReference>
<dbReference type="GO" id="GO:0005634">
    <property type="term" value="C:nucleus"/>
    <property type="evidence" value="ECO:0007669"/>
    <property type="project" value="InterPro"/>
</dbReference>
<dbReference type="SMART" id="SM01368">
    <property type="entry name" value="RB_A"/>
    <property type="match status" value="1"/>
</dbReference>
<organism evidence="2 3">
    <name type="scientific">Stentor coeruleus</name>
    <dbReference type="NCBI Taxonomy" id="5963"/>
    <lineage>
        <taxon>Eukaryota</taxon>
        <taxon>Sar</taxon>
        <taxon>Alveolata</taxon>
        <taxon>Ciliophora</taxon>
        <taxon>Postciliodesmatophora</taxon>
        <taxon>Heterotrichea</taxon>
        <taxon>Heterotrichida</taxon>
        <taxon>Stentoridae</taxon>
        <taxon>Stentor</taxon>
    </lineage>
</organism>
<evidence type="ECO:0000259" key="1">
    <source>
        <dbReference type="SMART" id="SM01368"/>
    </source>
</evidence>
<protein>
    <recommendedName>
        <fullName evidence="1">Retinoblastoma-associated protein A-box domain-containing protein</fullName>
    </recommendedName>
</protein>
<sequence length="632" mass="73311">MLLLQSAQVSKNCFSKLSGIWKSLEVQGNPELLQQVMQGSWLLFISIRSAKLNKTNSLSDCMYLLVGVVSFVLERLPSYLSATKDLANITSNFLMFTNPERNFWTERVLEFAREYLIPLGVQIKDDRFKGFFSRKHVKNNLNVISKFYETCLDIECFDERDCTFNINDSSRFGSAFVAPRRNISGKILRYEVEHSDFNDVASPSVVPTTPMTMSMEMLKWVTEIVQEKYEVKELILEDSELAENALEYQNTIDKLVVSHGQKVQSIYYFLNYQDNFVEAKIWVLYDSLYKKLTKEKSNELNFKYDEQDFLLCLFVFCVETVFYQKNITFISFSEVLDSFSCSGFMFFRFIPVFSNISKIPAHYKLHLGQIETKILMHIGWKESSSIHLLIQEYINNSNAEPQENNFNRYKGIFPEDYEIFFERMVTEAGIRIDTLCKSLKIEKTIKEKIWSTVKYILSEKTEIIFGRHISVIILCSIFAVSKLTNPIKFASLADEYRRIYEEEEGIFSNLKMRNGKTVEIIDFYNTEFIQIAKEFLENRIGPIKPRVAALNPSNSLAQQIIHASPQKKSPFTTPRTKFLLASPNTQTNAIGKLKVLSFDSNEPPKLPRLVERMLQQNNEGMIPMPVIKKNPE</sequence>
<dbReference type="Pfam" id="PF01858">
    <property type="entry name" value="RB_A"/>
    <property type="match status" value="1"/>
</dbReference>
<dbReference type="InterPro" id="IPR002720">
    <property type="entry name" value="RB_A"/>
</dbReference>
<dbReference type="InterPro" id="IPR002719">
    <property type="entry name" value="RB_B"/>
</dbReference>
<evidence type="ECO:0000313" key="2">
    <source>
        <dbReference type="EMBL" id="OMJ68968.1"/>
    </source>
</evidence>
<dbReference type="Pfam" id="PF01857">
    <property type="entry name" value="RB_B"/>
    <property type="match status" value="1"/>
</dbReference>
<reference evidence="2 3" key="1">
    <citation type="submission" date="2016-11" db="EMBL/GenBank/DDBJ databases">
        <title>The macronuclear genome of Stentor coeruleus: a giant cell with tiny introns.</title>
        <authorList>
            <person name="Slabodnick M."/>
            <person name="Ruby J.G."/>
            <person name="Reiff S.B."/>
            <person name="Swart E.C."/>
            <person name="Gosai S."/>
            <person name="Prabakaran S."/>
            <person name="Witkowska E."/>
            <person name="Larue G.E."/>
            <person name="Fisher S."/>
            <person name="Freeman R.M."/>
            <person name="Gunawardena J."/>
            <person name="Chu W."/>
            <person name="Stover N.A."/>
            <person name="Gregory B.D."/>
            <person name="Nowacki M."/>
            <person name="Derisi J."/>
            <person name="Roy S.W."/>
            <person name="Marshall W.F."/>
            <person name="Sood P."/>
        </authorList>
    </citation>
    <scope>NUCLEOTIDE SEQUENCE [LARGE SCALE GENOMIC DNA]</scope>
    <source>
        <strain evidence="2">WM001</strain>
    </source>
</reference>
<feature type="domain" description="Retinoblastoma-associated protein A-box" evidence="1">
    <location>
        <begin position="209"/>
        <end position="390"/>
    </location>
</feature>
<dbReference type="SUPFAM" id="SSF47954">
    <property type="entry name" value="Cyclin-like"/>
    <property type="match status" value="2"/>
</dbReference>
<dbReference type="GO" id="GO:0005667">
    <property type="term" value="C:transcription regulator complex"/>
    <property type="evidence" value="ECO:0007669"/>
    <property type="project" value="TreeGrafter"/>
</dbReference>
<dbReference type="GO" id="GO:0000977">
    <property type="term" value="F:RNA polymerase II transcription regulatory region sequence-specific DNA binding"/>
    <property type="evidence" value="ECO:0007669"/>
    <property type="project" value="TreeGrafter"/>
</dbReference>
<gene>
    <name evidence="2" type="ORF">SteCoe_33432</name>
</gene>
<comment type="caution">
    <text evidence="2">The sequence shown here is derived from an EMBL/GenBank/DDBJ whole genome shotgun (WGS) entry which is preliminary data.</text>
</comment>
<dbReference type="EMBL" id="MPUH01001257">
    <property type="protein sequence ID" value="OMJ68968.1"/>
    <property type="molecule type" value="Genomic_DNA"/>
</dbReference>
<name>A0A1R2AWT2_9CILI</name>
<dbReference type="GO" id="GO:2000134">
    <property type="term" value="P:negative regulation of G1/S transition of mitotic cell cycle"/>
    <property type="evidence" value="ECO:0007669"/>
    <property type="project" value="TreeGrafter"/>
</dbReference>
<accession>A0A1R2AWT2</accession>
<dbReference type="InterPro" id="IPR036915">
    <property type="entry name" value="Cyclin-like_sf"/>
</dbReference>
<dbReference type="InterPro" id="IPR028309">
    <property type="entry name" value="RB_fam"/>
</dbReference>
<dbReference type="GO" id="GO:0000785">
    <property type="term" value="C:chromatin"/>
    <property type="evidence" value="ECO:0007669"/>
    <property type="project" value="TreeGrafter"/>
</dbReference>
<dbReference type="OrthoDB" id="296545at2759"/>